<comment type="caution">
    <text evidence="6">The sequence shown here is derived from an EMBL/GenBank/DDBJ whole genome shotgun (WGS) entry which is preliminary data.</text>
</comment>
<dbReference type="GO" id="GO:0005524">
    <property type="term" value="F:ATP binding"/>
    <property type="evidence" value="ECO:0007669"/>
    <property type="project" value="UniProtKB-UniRule"/>
</dbReference>
<dbReference type="InterPro" id="IPR000719">
    <property type="entry name" value="Prot_kinase_dom"/>
</dbReference>
<evidence type="ECO:0000256" key="4">
    <source>
        <dbReference type="SAM" id="SignalP"/>
    </source>
</evidence>
<evidence type="ECO:0000313" key="7">
    <source>
        <dbReference type="Proteomes" id="UP000238350"/>
    </source>
</evidence>
<gene>
    <name evidence="6" type="ORF">B9G98_00219</name>
</gene>
<evidence type="ECO:0000256" key="2">
    <source>
        <dbReference type="PROSITE-ProRule" id="PRU10141"/>
    </source>
</evidence>
<accession>A0A2T0FCD4</accession>
<dbReference type="STRING" id="45607.A0A2T0FCD4"/>
<feature type="signal peptide" evidence="4">
    <location>
        <begin position="1"/>
        <end position="18"/>
    </location>
</feature>
<proteinExistence type="inferred from homology"/>
<dbReference type="InterPro" id="IPR017441">
    <property type="entry name" value="Protein_kinase_ATP_BS"/>
</dbReference>
<dbReference type="PANTHER" id="PTHR45890">
    <property type="entry name" value="AARF DOMAIN CONTAINING KINASE 2 (PREDICTED)"/>
    <property type="match status" value="1"/>
</dbReference>
<keyword evidence="3" id="KW-0472">Membrane</keyword>
<dbReference type="PROSITE" id="PS50011">
    <property type="entry name" value="PROTEIN_KINASE_DOM"/>
    <property type="match status" value="1"/>
</dbReference>
<dbReference type="RefSeq" id="XP_024662545.1">
    <property type="nucleotide sequence ID" value="XM_024806777.1"/>
</dbReference>
<keyword evidence="2" id="KW-0067">ATP-binding</keyword>
<comment type="similarity">
    <text evidence="1">Belongs to the protein kinase superfamily. ADCK protein kinase family.</text>
</comment>
<dbReference type="InterPro" id="IPR004147">
    <property type="entry name" value="ABC1_dom"/>
</dbReference>
<keyword evidence="7" id="KW-1185">Reference proteome</keyword>
<reference evidence="6 7" key="1">
    <citation type="submission" date="2017-04" db="EMBL/GenBank/DDBJ databases">
        <title>Genome sequencing of [Candida] sorbophila.</title>
        <authorList>
            <person name="Ahn J.O."/>
        </authorList>
    </citation>
    <scope>NUCLEOTIDE SEQUENCE [LARGE SCALE GENOMIC DNA]</scope>
    <source>
        <strain evidence="6 7">DS02</strain>
    </source>
</reference>
<evidence type="ECO:0000256" key="3">
    <source>
        <dbReference type="SAM" id="Phobius"/>
    </source>
</evidence>
<feature type="chain" id="PRO_5015448413" description="Protein kinase domain-containing protein" evidence="4">
    <location>
        <begin position="19"/>
        <end position="621"/>
    </location>
</feature>
<keyword evidence="3" id="KW-0812">Transmembrane</keyword>
<dbReference type="CDD" id="cd13971">
    <property type="entry name" value="ADCK2-like"/>
    <property type="match status" value="1"/>
</dbReference>
<keyword evidence="2" id="KW-0547">Nucleotide-binding</keyword>
<feature type="binding site" evidence="2">
    <location>
        <position position="258"/>
    </location>
    <ligand>
        <name>ATP</name>
        <dbReference type="ChEBI" id="CHEBI:30616"/>
    </ligand>
</feature>
<dbReference type="GO" id="GO:0005739">
    <property type="term" value="C:mitochondrion"/>
    <property type="evidence" value="ECO:0007669"/>
    <property type="project" value="TreeGrafter"/>
</dbReference>
<organism evidence="6 7">
    <name type="scientific">Wickerhamiella sorbophila</name>
    <dbReference type="NCBI Taxonomy" id="45607"/>
    <lineage>
        <taxon>Eukaryota</taxon>
        <taxon>Fungi</taxon>
        <taxon>Dikarya</taxon>
        <taxon>Ascomycota</taxon>
        <taxon>Saccharomycotina</taxon>
        <taxon>Dipodascomycetes</taxon>
        <taxon>Dipodascales</taxon>
        <taxon>Trichomonascaceae</taxon>
        <taxon>Wickerhamiella</taxon>
    </lineage>
</organism>
<evidence type="ECO:0000256" key="1">
    <source>
        <dbReference type="ARBA" id="ARBA00009670"/>
    </source>
</evidence>
<dbReference type="SUPFAM" id="SSF56112">
    <property type="entry name" value="Protein kinase-like (PK-like)"/>
    <property type="match status" value="1"/>
</dbReference>
<feature type="transmembrane region" description="Helical" evidence="3">
    <location>
        <begin position="119"/>
        <end position="143"/>
    </location>
</feature>
<evidence type="ECO:0000259" key="5">
    <source>
        <dbReference type="PROSITE" id="PS50011"/>
    </source>
</evidence>
<dbReference type="PANTHER" id="PTHR45890:SF1">
    <property type="entry name" value="AARF DOMAIN CONTAINING KINASE 2"/>
    <property type="match status" value="1"/>
</dbReference>
<dbReference type="PROSITE" id="PS00107">
    <property type="entry name" value="PROTEIN_KINASE_ATP"/>
    <property type="match status" value="1"/>
</dbReference>
<evidence type="ECO:0000313" key="6">
    <source>
        <dbReference type="EMBL" id="PRT52599.1"/>
    </source>
</evidence>
<dbReference type="Pfam" id="PF03109">
    <property type="entry name" value="ABC1"/>
    <property type="match status" value="1"/>
</dbReference>
<name>A0A2T0FCD4_9ASCO</name>
<dbReference type="Proteomes" id="UP000238350">
    <property type="component" value="Unassembled WGS sequence"/>
</dbReference>
<feature type="domain" description="Protein kinase" evidence="5">
    <location>
        <begin position="229"/>
        <end position="621"/>
    </location>
</feature>
<keyword evidence="4" id="KW-0732">Signal</keyword>
<dbReference type="InterPro" id="IPR011009">
    <property type="entry name" value="Kinase-like_dom_sf"/>
</dbReference>
<dbReference type="OrthoDB" id="1290869at2759"/>
<dbReference type="InterPro" id="IPR044095">
    <property type="entry name" value="ADCK2_dom"/>
</dbReference>
<dbReference type="AlphaFoldDB" id="A0A2T0FCD4"/>
<dbReference type="InterPro" id="IPR052402">
    <property type="entry name" value="ADCK_kinase"/>
</dbReference>
<dbReference type="GeneID" id="36513968"/>
<keyword evidence="3" id="KW-1133">Transmembrane helix</keyword>
<sequence>MLAAGLLRFSLRVSGGVARCASGNVRWNVVKVAGGWQGRWSQSGAAGASRPAPRSPLYPVLALSAVAFTQFDETDDSEQTREARMLIKSRMEAQDNPPDSVVGKIFWALRHYVYEPVRVFLRFVHLLTLFLPVLFLCPIVFFGSSHPDIDCDRTGALLWYKLVRYAMQWAGPSFIKLGQWAGSRTDIFPMGLCREFGELHSNAKKHGFWHTQWVVEKVTGKSVDEVFDFIDHKPLGIGAMGQVYRARLKGESNEVAVKVLHPHIDSMVDRDLAIMMFFAKIINVLPTMEWLSLPGEVETFSTIMRSQLDLRIESENLRIFLHNFENYPAVSFPRPYPELTTRMLLVEELVHGVPMSKILEFCQHSSMDRRLALVGLNAFFKMLLLDNFTHSDLHPGNIIVQYTSPKGDFETANERLKKAKTKAEWSQVMRELEDKGYEPHICFIDAGLVTELTTKNLRNFIDLFRAVATFDGYRVGELMVERSRTPETAIDPEVFALRAQKLVDELKTKTFALGSLSLGELLGSMMDMVRRHHVRMESDFITIVLSNLLIEGIGRQLDPSLDLFEYAQPVLRQVSTQGHLSKEDFVQMTKVWVVVEVRRFIQASIQQIHNCVKYDRFSPNV</sequence>
<protein>
    <recommendedName>
        <fullName evidence="5">Protein kinase domain-containing protein</fullName>
    </recommendedName>
</protein>
<dbReference type="EMBL" id="NDIQ01000001">
    <property type="protein sequence ID" value="PRT52599.1"/>
    <property type="molecule type" value="Genomic_DNA"/>
</dbReference>
<dbReference type="GO" id="GO:0004672">
    <property type="term" value="F:protein kinase activity"/>
    <property type="evidence" value="ECO:0007669"/>
    <property type="project" value="InterPro"/>
</dbReference>
<dbReference type="Gene3D" id="1.10.510.10">
    <property type="entry name" value="Transferase(Phosphotransferase) domain 1"/>
    <property type="match status" value="1"/>
</dbReference>